<name>A0A0X8HC20_9GAMM</name>
<dbReference type="GO" id="GO:0042838">
    <property type="term" value="P:D-glucarate catabolic process"/>
    <property type="evidence" value="ECO:0007669"/>
    <property type="project" value="UniProtKB-UniRule"/>
</dbReference>
<organism evidence="9 10">
    <name type="scientific">Halomonas chromatireducens</name>
    <dbReference type="NCBI Taxonomy" id="507626"/>
    <lineage>
        <taxon>Bacteria</taxon>
        <taxon>Pseudomonadati</taxon>
        <taxon>Pseudomonadota</taxon>
        <taxon>Gammaproteobacteria</taxon>
        <taxon>Oceanospirillales</taxon>
        <taxon>Halomonadaceae</taxon>
        <taxon>Halomonas</taxon>
    </lineage>
</organism>
<evidence type="ECO:0000313" key="9">
    <source>
        <dbReference type="EMBL" id="AMC99879.1"/>
    </source>
</evidence>
<dbReference type="Proteomes" id="UP000063387">
    <property type="component" value="Chromosome"/>
</dbReference>
<comment type="similarity">
    <text evidence="3 5 6">Belongs to the DapA family.</text>
</comment>
<comment type="pathway">
    <text evidence="2 5">Carbohydrate acid metabolism; D-glucarate degradation; 2,5-dioxopentanoate from D-glucarate: step 2/2.</text>
</comment>
<reference evidence="9 10" key="2">
    <citation type="submission" date="2016-02" db="EMBL/GenBank/DDBJ databases">
        <authorList>
            <person name="Wen L."/>
            <person name="He K."/>
            <person name="Yang H."/>
        </authorList>
    </citation>
    <scope>NUCLEOTIDE SEQUENCE [LARGE SCALE GENOMIC DNA]</scope>
    <source>
        <strain evidence="9 10">AGD 8-3</strain>
    </source>
</reference>
<evidence type="ECO:0000313" key="10">
    <source>
        <dbReference type="Proteomes" id="UP000063387"/>
    </source>
</evidence>
<dbReference type="Gene3D" id="3.20.20.70">
    <property type="entry name" value="Aldolase class I"/>
    <property type="match status" value="1"/>
</dbReference>
<dbReference type="InterPro" id="IPR013785">
    <property type="entry name" value="Aldolase_TIM"/>
</dbReference>
<evidence type="ECO:0000256" key="2">
    <source>
        <dbReference type="ARBA" id="ARBA00004983"/>
    </source>
</evidence>
<gene>
    <name evidence="9" type="ORF">LOKO_00798</name>
</gene>
<dbReference type="Pfam" id="PF00701">
    <property type="entry name" value="DHDPS"/>
    <property type="match status" value="1"/>
</dbReference>
<feature type="active site" description="Schiff-base intermediate with substrate" evidence="7">
    <location>
        <position position="178"/>
    </location>
</feature>
<dbReference type="InterPro" id="IPR002220">
    <property type="entry name" value="DapA-like"/>
</dbReference>
<dbReference type="GO" id="GO:0008840">
    <property type="term" value="F:4-hydroxy-tetrahydrodipicolinate synthase activity"/>
    <property type="evidence" value="ECO:0007669"/>
    <property type="project" value="TreeGrafter"/>
</dbReference>
<dbReference type="PATRIC" id="fig|507626.3.peg.789"/>
<dbReference type="PANTHER" id="PTHR12128:SF19">
    <property type="entry name" value="5-DEHYDRO-4-DEOXYGLUCARATE DEHYDRATASE 2-RELATED"/>
    <property type="match status" value="1"/>
</dbReference>
<dbReference type="KEGG" id="hco:LOKO_00798"/>
<evidence type="ECO:0000256" key="5">
    <source>
        <dbReference type="HAMAP-Rule" id="MF_00694"/>
    </source>
</evidence>
<evidence type="ECO:0000256" key="1">
    <source>
        <dbReference type="ARBA" id="ARBA00001446"/>
    </source>
</evidence>
<dbReference type="EC" id="4.2.1.41" evidence="5"/>
<dbReference type="SUPFAM" id="SSF51569">
    <property type="entry name" value="Aldolase"/>
    <property type="match status" value="1"/>
</dbReference>
<feature type="binding site" evidence="8">
    <location>
        <position position="65"/>
    </location>
    <ligand>
        <name>pyruvate</name>
        <dbReference type="ChEBI" id="CHEBI:15361"/>
    </ligand>
</feature>
<evidence type="ECO:0000256" key="7">
    <source>
        <dbReference type="PIRSR" id="PIRSR001365-1"/>
    </source>
</evidence>
<comment type="catalytic activity">
    <reaction evidence="1 5">
        <text>5-dehydro-4-deoxy-D-glucarate + H(+) = 2,5-dioxopentanoate + CO2 + H2O</text>
        <dbReference type="Rhea" id="RHEA:24608"/>
        <dbReference type="ChEBI" id="CHEBI:15377"/>
        <dbReference type="ChEBI" id="CHEBI:15378"/>
        <dbReference type="ChEBI" id="CHEBI:16526"/>
        <dbReference type="ChEBI" id="CHEBI:42819"/>
        <dbReference type="ChEBI" id="CHEBI:58136"/>
        <dbReference type="EC" id="4.2.1.41"/>
    </reaction>
</comment>
<dbReference type="InterPro" id="IPR017655">
    <property type="entry name" value="Dehydro-deoxyglucarate_dehyd"/>
</dbReference>
<dbReference type="AlphaFoldDB" id="A0A0X8HC20"/>
<dbReference type="UniPathway" id="UPA00564">
    <property type="reaction ID" value="UER00628"/>
</dbReference>
<protein>
    <recommendedName>
        <fullName evidence="5">Probable 5-dehydro-4-deoxyglucarate dehydratase</fullName>
        <ecNumber evidence="5">4.2.1.41</ecNumber>
    </recommendedName>
    <alternativeName>
        <fullName evidence="5">5-keto-4-deoxy-glucarate dehydratase</fullName>
        <shortName evidence="5">KDGDH</shortName>
    </alternativeName>
</protein>
<dbReference type="HAMAP" id="MF_00694">
    <property type="entry name" value="KDGDH"/>
    <property type="match status" value="1"/>
</dbReference>
<dbReference type="GO" id="GO:0047448">
    <property type="term" value="F:5-dehydro-4-deoxyglucarate dehydratase activity"/>
    <property type="evidence" value="ECO:0007669"/>
    <property type="project" value="UniProtKB-UniRule"/>
</dbReference>
<sequence>MRATEEEEFVKFSRAAVVHAVGDGLLSFPITDFDDEGRFDADSYRRRLEWFISHEISAVFVAGGTGEFFNLSLDEYREVVRVAVETVNGKLPVIASAGLSVESGKAFATAAEEEGADGILLMPPYLTECPQDGLVEYARQICDATTVNVIYYNRGNGILNAESVQALADLCPNLIGLKDGKGDMQALNRIVKTVGDRLVYVGGVPTAEIFAEAYLAIGVNTYSSAVFNFVPDMAVKFYKELRKGNSEVVKQITNDFIIPFVDLRDRKAGYAVSLIKAGAEIIGRPAGSVRAPLTMPSSEEHQQLEKLVSIAKQL</sequence>
<accession>A0A0X8HC20</accession>
<dbReference type="NCBIfam" id="TIGR03249">
    <property type="entry name" value="KdgD"/>
    <property type="match status" value="1"/>
</dbReference>
<evidence type="ECO:0000256" key="8">
    <source>
        <dbReference type="PIRSR" id="PIRSR001365-2"/>
    </source>
</evidence>
<dbReference type="CDD" id="cd00951">
    <property type="entry name" value="KDGDH"/>
    <property type="match status" value="1"/>
</dbReference>
<dbReference type="NCBIfam" id="NF002958">
    <property type="entry name" value="PRK03620.1"/>
    <property type="match status" value="1"/>
</dbReference>
<keyword evidence="4 5" id="KW-0456">Lyase</keyword>
<evidence type="ECO:0000256" key="3">
    <source>
        <dbReference type="ARBA" id="ARBA00007592"/>
    </source>
</evidence>
<dbReference type="PIRSF" id="PIRSF001365">
    <property type="entry name" value="DHDPS"/>
    <property type="match status" value="1"/>
</dbReference>
<evidence type="ECO:0000256" key="4">
    <source>
        <dbReference type="ARBA" id="ARBA00023239"/>
    </source>
</evidence>
<feature type="active site" description="Proton donor/acceptor" evidence="7">
    <location>
        <position position="152"/>
    </location>
</feature>
<dbReference type="SMART" id="SM01130">
    <property type="entry name" value="DHDPS"/>
    <property type="match status" value="1"/>
</dbReference>
<proteinExistence type="inferred from homology"/>
<dbReference type="STRING" id="507626.LOKO_00798"/>
<dbReference type="EMBL" id="CP014226">
    <property type="protein sequence ID" value="AMC99879.1"/>
    <property type="molecule type" value="Genomic_DNA"/>
</dbReference>
<keyword evidence="10" id="KW-1185">Reference proteome</keyword>
<reference evidence="9 10" key="1">
    <citation type="journal article" date="2016" name="Genome Announc.">
        <title>Draft Genome Sequence of 'Halomonas chromatireducens' Strain AGD 8-3, a Haloalkaliphilic Chromate- and Selenite-Reducing Gammaproteobacterium.</title>
        <authorList>
            <person name="Sharko F.S."/>
            <person name="Shapovalova A.A."/>
            <person name="Tsygankova S.V."/>
            <person name="Komova A.V."/>
            <person name="Boulygina E.S."/>
            <person name="Teslyuk A.B."/>
            <person name="Gotovtsev P.M."/>
            <person name="Namsaraev Z.B."/>
            <person name="Khijniak T.V."/>
            <person name="Nedoluzhko A.V."/>
            <person name="Vasilov R.G."/>
        </authorList>
    </citation>
    <scope>NUCLEOTIDE SEQUENCE [LARGE SCALE GENOMIC DNA]</scope>
    <source>
        <strain evidence="9 10">AGD 8-3</strain>
    </source>
</reference>
<dbReference type="PANTHER" id="PTHR12128">
    <property type="entry name" value="DIHYDRODIPICOLINATE SYNTHASE"/>
    <property type="match status" value="1"/>
</dbReference>
<evidence type="ECO:0000256" key="6">
    <source>
        <dbReference type="PIRNR" id="PIRNR001365"/>
    </source>
</evidence>